<name>A0A9P8P2S9_9ASCO</name>
<dbReference type="RefSeq" id="XP_046059995.1">
    <property type="nucleotide sequence ID" value="XM_046206206.1"/>
</dbReference>
<dbReference type="GeneID" id="70237024"/>
<feature type="region of interest" description="Disordered" evidence="1">
    <location>
        <begin position="321"/>
        <end position="340"/>
    </location>
</feature>
<evidence type="ECO:0000313" key="3">
    <source>
        <dbReference type="Proteomes" id="UP000769157"/>
    </source>
</evidence>
<proteinExistence type="predicted"/>
<gene>
    <name evidence="2" type="ORF">OGAPHI_005060</name>
</gene>
<dbReference type="AlphaFoldDB" id="A0A9P8P2S9"/>
<dbReference type="OrthoDB" id="4092442at2759"/>
<sequence length="340" mass="37099">MKTFFLEFIPSISVSNWLTTLSEAPPASPILPPLALAIESSSSKNTTVGAAALALSKMSLILDSDSPYHILNSSGPLTEMKLADTSVATALAKRVLPVPGGPKNKTPFDGERPNLVFTQCRWVRVTKGKSEVVHGDSQGVKNLCINVLLFEVNQVHLLSNLLHSSLGTKRRDISTNVTMGLRGNGLQIDIVSKLHVLGMNPQHLESSSGIWNTNIDFSVKSTESSQSRINGVWSVGGGNNDNVRSGLHTIHQCQKLRNNSSFNLTVGLVSLWSDRVDFINENDSWRVLLSFLESFSQITFRFTGHLGHNFWTVDQEEESTSLVGDGSGHQGLTGTRRTIH</sequence>
<protein>
    <submittedName>
        <fullName evidence="2">Uncharacterized protein</fullName>
    </submittedName>
</protein>
<dbReference type="PANTHER" id="PTHR37449:SF1">
    <property type="entry name" value="OS02G0159950 PROTEIN"/>
    <property type="match status" value="1"/>
</dbReference>
<evidence type="ECO:0000313" key="2">
    <source>
        <dbReference type="EMBL" id="KAH3663659.1"/>
    </source>
</evidence>
<reference evidence="2" key="2">
    <citation type="submission" date="2021-01" db="EMBL/GenBank/DDBJ databases">
        <authorList>
            <person name="Schikora-Tamarit M.A."/>
        </authorList>
    </citation>
    <scope>NUCLEOTIDE SEQUENCE</scope>
    <source>
        <strain evidence="2">CBS6075</strain>
    </source>
</reference>
<organism evidence="2 3">
    <name type="scientific">Ogataea philodendri</name>
    <dbReference type="NCBI Taxonomy" id="1378263"/>
    <lineage>
        <taxon>Eukaryota</taxon>
        <taxon>Fungi</taxon>
        <taxon>Dikarya</taxon>
        <taxon>Ascomycota</taxon>
        <taxon>Saccharomycotina</taxon>
        <taxon>Pichiomycetes</taxon>
        <taxon>Pichiales</taxon>
        <taxon>Pichiaceae</taxon>
        <taxon>Ogataea</taxon>
    </lineage>
</organism>
<comment type="caution">
    <text evidence="2">The sequence shown here is derived from an EMBL/GenBank/DDBJ whole genome shotgun (WGS) entry which is preliminary data.</text>
</comment>
<dbReference type="EMBL" id="JAEUBE010000366">
    <property type="protein sequence ID" value="KAH3663659.1"/>
    <property type="molecule type" value="Genomic_DNA"/>
</dbReference>
<keyword evidence="3" id="KW-1185">Reference proteome</keyword>
<reference evidence="2" key="1">
    <citation type="journal article" date="2021" name="Open Biol.">
        <title>Shared evolutionary footprints suggest mitochondrial oxidative damage underlies multiple complex I losses in fungi.</title>
        <authorList>
            <person name="Schikora-Tamarit M.A."/>
            <person name="Marcet-Houben M."/>
            <person name="Nosek J."/>
            <person name="Gabaldon T."/>
        </authorList>
    </citation>
    <scope>NUCLEOTIDE SEQUENCE</scope>
    <source>
        <strain evidence="2">CBS6075</strain>
    </source>
</reference>
<accession>A0A9P8P2S9</accession>
<evidence type="ECO:0000256" key="1">
    <source>
        <dbReference type="SAM" id="MobiDB-lite"/>
    </source>
</evidence>
<dbReference type="Proteomes" id="UP000769157">
    <property type="component" value="Unassembled WGS sequence"/>
</dbReference>
<dbReference type="PANTHER" id="PTHR37449">
    <property type="match status" value="1"/>
</dbReference>